<reference evidence="2 3" key="1">
    <citation type="submission" date="2021-04" db="EMBL/GenBank/DDBJ databases">
        <title>Genomics, taxonomy and metabolism of representatives of sulfur bacteria of the genus Thiothrix: Thiothrix fructosivorans QT, Thiothrix unzii A1T and three new species, Thiothrix subterranea sp. nov., Thiothrix litoralis sp. nov. and 'Candidatus Thiothrix anitrata' sp. nov.</title>
        <authorList>
            <person name="Ravin N.V."/>
            <person name="Smolyakov D."/>
            <person name="Rudenko T.S."/>
            <person name="Mardanov A.V."/>
            <person name="Beletsky A.V."/>
            <person name="Markov N.D."/>
            <person name="Fomenkov A.I."/>
            <person name="Roberts R.J."/>
            <person name="Karnachuk O.V."/>
            <person name="Novikov A."/>
            <person name="Grabovich M.Y."/>
        </authorList>
    </citation>
    <scope>NUCLEOTIDE SEQUENCE [LARGE SCALE GENOMIC DNA]</scope>
    <source>
        <strain evidence="2 3">AS</strain>
    </source>
</reference>
<evidence type="ECO:0000313" key="3">
    <source>
        <dbReference type="Proteomes" id="UP000672039"/>
    </source>
</evidence>
<sequence>MSLTTTKHQRKFRRNRDAIRRAQIVQAIPAYTINGDPLLNEAEAAAYLSLSPATLSRWRSTHPDRLAFVKVGGSRIRYRRSVLDAFIVAHTVTDGRGVRK</sequence>
<dbReference type="EMBL" id="CP072801">
    <property type="protein sequence ID" value="QTR47762.1"/>
    <property type="molecule type" value="Genomic_DNA"/>
</dbReference>
<organism evidence="2 3">
    <name type="scientific">Thiothrix litoralis</name>
    <dbReference type="NCBI Taxonomy" id="2891210"/>
    <lineage>
        <taxon>Bacteria</taxon>
        <taxon>Pseudomonadati</taxon>
        <taxon>Pseudomonadota</taxon>
        <taxon>Gammaproteobacteria</taxon>
        <taxon>Thiotrichales</taxon>
        <taxon>Thiotrichaceae</taxon>
        <taxon>Thiothrix</taxon>
    </lineage>
</organism>
<feature type="domain" description="Helix-turn-helix" evidence="1">
    <location>
        <begin position="39"/>
        <end position="87"/>
    </location>
</feature>
<dbReference type="InterPro" id="IPR041657">
    <property type="entry name" value="HTH_17"/>
</dbReference>
<proteinExistence type="predicted"/>
<dbReference type="Pfam" id="PF12728">
    <property type="entry name" value="HTH_17"/>
    <property type="match status" value="1"/>
</dbReference>
<protein>
    <submittedName>
        <fullName evidence="2">Helix-turn-helix domain-containing protein</fullName>
    </submittedName>
</protein>
<dbReference type="SUPFAM" id="SSF46955">
    <property type="entry name" value="Putative DNA-binding domain"/>
    <property type="match status" value="1"/>
</dbReference>
<dbReference type="RefSeq" id="WP_210224004.1">
    <property type="nucleotide sequence ID" value="NZ_CP072801.1"/>
</dbReference>
<keyword evidence="3" id="KW-1185">Reference proteome</keyword>
<gene>
    <name evidence="2" type="ORF">J9253_07540</name>
</gene>
<evidence type="ECO:0000313" key="2">
    <source>
        <dbReference type="EMBL" id="QTR47762.1"/>
    </source>
</evidence>
<evidence type="ECO:0000259" key="1">
    <source>
        <dbReference type="Pfam" id="PF12728"/>
    </source>
</evidence>
<dbReference type="Proteomes" id="UP000672039">
    <property type="component" value="Chromosome"/>
</dbReference>
<accession>A0ABX7WXM8</accession>
<name>A0ABX7WXM8_9GAMM</name>
<dbReference type="InterPro" id="IPR009061">
    <property type="entry name" value="DNA-bd_dom_put_sf"/>
</dbReference>